<dbReference type="SUPFAM" id="SSF52540">
    <property type="entry name" value="P-loop containing nucleoside triphosphate hydrolases"/>
    <property type="match status" value="2"/>
</dbReference>
<evidence type="ECO:0000256" key="7">
    <source>
        <dbReference type="ARBA" id="ARBA00022840"/>
    </source>
</evidence>
<reference evidence="12" key="1">
    <citation type="submission" date="2011-06" db="EMBL/GenBank/DDBJ databases">
        <title>The complete genome of chromosome of Runella slithyformis DSM 19594.</title>
        <authorList>
            <consortium name="US DOE Joint Genome Institute (JGI-PGF)"/>
            <person name="Lucas S."/>
            <person name="Han J."/>
            <person name="Lapidus A."/>
            <person name="Bruce D."/>
            <person name="Goodwin L."/>
            <person name="Pitluck S."/>
            <person name="Peters L."/>
            <person name="Kyrpides N."/>
            <person name="Mavromatis K."/>
            <person name="Ivanova N."/>
            <person name="Ovchinnikova G."/>
            <person name="Zhang X."/>
            <person name="Misra M."/>
            <person name="Detter J.C."/>
            <person name="Tapia R."/>
            <person name="Han C."/>
            <person name="Land M."/>
            <person name="Hauser L."/>
            <person name="Markowitz V."/>
            <person name="Cheng J.-F."/>
            <person name="Hugenholtz P."/>
            <person name="Woyke T."/>
            <person name="Wu D."/>
            <person name="Tindall B."/>
            <person name="Faehrich R."/>
            <person name="Brambilla E."/>
            <person name="Klenk H.-P."/>
            <person name="Eisen J.A."/>
        </authorList>
    </citation>
    <scope>NUCLEOTIDE SEQUENCE [LARGE SCALE GENOMIC DNA]</scope>
    <source>
        <strain evidence="12">ATCC 29530 / DSM 19594 / LMG 11500 / NCIMB 11436 / LSU 4</strain>
    </source>
</reference>
<evidence type="ECO:0000256" key="3">
    <source>
        <dbReference type="ARBA" id="ARBA00022475"/>
    </source>
</evidence>
<evidence type="ECO:0000256" key="1">
    <source>
        <dbReference type="ARBA" id="ARBA00004202"/>
    </source>
</evidence>
<dbReference type="RefSeq" id="WP_013929301.1">
    <property type="nucleotide sequence ID" value="NC_015703.1"/>
</dbReference>
<dbReference type="CDD" id="cd03216">
    <property type="entry name" value="ABC_Carb_Monos_I"/>
    <property type="match status" value="1"/>
</dbReference>
<keyword evidence="4" id="KW-0762">Sugar transport</keyword>
<dbReference type="Pfam" id="PF00005">
    <property type="entry name" value="ABC_tran"/>
    <property type="match status" value="2"/>
</dbReference>
<protein>
    <submittedName>
        <fullName evidence="11">Monosaccharide-transporting ATPase</fullName>
        <ecNumber evidence="11">3.6.3.17</ecNumber>
    </submittedName>
</protein>
<dbReference type="InterPro" id="IPR003439">
    <property type="entry name" value="ABC_transporter-like_ATP-bd"/>
</dbReference>
<evidence type="ECO:0000256" key="6">
    <source>
        <dbReference type="ARBA" id="ARBA00022741"/>
    </source>
</evidence>
<dbReference type="InterPro" id="IPR003593">
    <property type="entry name" value="AAA+_ATPase"/>
</dbReference>
<sequence length="494" mass="54216">MALLTLQNISKTFPGVQALSDVSFPLEAGEVHAVCGENGAGKSTLMNILAGNLQPDSGGQIFIETKAVQIRDFNQARELGIAIVYQERSLVEMLSIAENIFANRHPKTKWGLIDYPQLYANTQALLQQLNLTHLSPKTRVETLSPAERQMVEIAKALSQNPRILILDEPTASITEQEINTLFSTIRQLKKQGIAVIYISHRMAEIFEIADRVTVLKDGRYQVTLFISETNSAQLIKLMVGRDLAKTVHESSTQAETLLEVKGLESALFEDINFYLKKGEIVALAGLVGAGRTEIARAIFGMDTITAGSVWLDGQLCSIHHPADAISYGIGYVPEDRKNQGLFLDMSVQENIVAGRFSGNEAISTQEQLQIATQFKEDLRIQTPAVSQKVRLLSGGNQQKCVLARWLHLNPKVLIVDEPTHGVDVGAKLEIYELLHKMALTGTSILLISSELPEVLALADRILVVYHGKIAGELSCSEATEERILALASGELNDE</sequence>
<name>A0A7U4E6V3_RUNSL</name>
<evidence type="ECO:0000256" key="8">
    <source>
        <dbReference type="ARBA" id="ARBA00022967"/>
    </source>
</evidence>
<dbReference type="CDD" id="cd03215">
    <property type="entry name" value="ABC_Carb_Monos_II"/>
    <property type="match status" value="1"/>
</dbReference>
<keyword evidence="5" id="KW-0677">Repeat</keyword>
<dbReference type="AlphaFoldDB" id="A0A7U4E6V3"/>
<evidence type="ECO:0000313" key="11">
    <source>
        <dbReference type="EMBL" id="AEI49998.1"/>
    </source>
</evidence>
<evidence type="ECO:0000313" key="12">
    <source>
        <dbReference type="Proteomes" id="UP000000493"/>
    </source>
</evidence>
<evidence type="ECO:0000259" key="10">
    <source>
        <dbReference type="PROSITE" id="PS50893"/>
    </source>
</evidence>
<dbReference type="PANTHER" id="PTHR43790">
    <property type="entry name" value="CARBOHYDRATE TRANSPORT ATP-BINDING PROTEIN MG119-RELATED"/>
    <property type="match status" value="1"/>
</dbReference>
<evidence type="ECO:0000256" key="5">
    <source>
        <dbReference type="ARBA" id="ARBA00022737"/>
    </source>
</evidence>
<dbReference type="InterPro" id="IPR027417">
    <property type="entry name" value="P-loop_NTPase"/>
</dbReference>
<dbReference type="Proteomes" id="UP000000493">
    <property type="component" value="Chromosome"/>
</dbReference>
<accession>A0A7U4E6V3</accession>
<keyword evidence="9" id="KW-0472">Membrane</keyword>
<proteinExistence type="predicted"/>
<dbReference type="Gene3D" id="3.40.50.300">
    <property type="entry name" value="P-loop containing nucleotide triphosphate hydrolases"/>
    <property type="match status" value="2"/>
</dbReference>
<dbReference type="GO" id="GO:0005524">
    <property type="term" value="F:ATP binding"/>
    <property type="evidence" value="ECO:0007669"/>
    <property type="project" value="UniProtKB-KW"/>
</dbReference>
<dbReference type="KEGG" id="rsi:Runsl_3640"/>
<keyword evidence="7" id="KW-0067">ATP-binding</keyword>
<dbReference type="InterPro" id="IPR050107">
    <property type="entry name" value="ABC_carbohydrate_import_ATPase"/>
</dbReference>
<dbReference type="GO" id="GO:0016887">
    <property type="term" value="F:ATP hydrolysis activity"/>
    <property type="evidence" value="ECO:0007669"/>
    <property type="project" value="InterPro"/>
</dbReference>
<feature type="domain" description="ABC transporter" evidence="10">
    <location>
        <begin position="4"/>
        <end position="242"/>
    </location>
</feature>
<keyword evidence="3" id="KW-1003">Cell membrane</keyword>
<keyword evidence="2" id="KW-0813">Transport</keyword>
<evidence type="ECO:0000256" key="9">
    <source>
        <dbReference type="ARBA" id="ARBA00023136"/>
    </source>
</evidence>
<reference evidence="11 12" key="2">
    <citation type="journal article" date="2012" name="Stand. Genomic Sci.">
        <title>Complete genome sequence of the aquatic bacterium Runella slithyformis type strain (LSU 4(T)).</title>
        <authorList>
            <person name="Copeland A."/>
            <person name="Zhang X."/>
            <person name="Misra M."/>
            <person name="Lapidus A."/>
            <person name="Nolan M."/>
            <person name="Lucas S."/>
            <person name="Deshpande S."/>
            <person name="Cheng J.F."/>
            <person name="Tapia R."/>
            <person name="Goodwin L.A."/>
            <person name="Pitluck S."/>
            <person name="Liolios K."/>
            <person name="Pagani I."/>
            <person name="Ivanova N."/>
            <person name="Mikhailova N."/>
            <person name="Pati A."/>
            <person name="Chen A."/>
            <person name="Palaniappan K."/>
            <person name="Land M."/>
            <person name="Hauser L."/>
            <person name="Pan C."/>
            <person name="Jeffries C.D."/>
            <person name="Detter J.C."/>
            <person name="Brambilla E.M."/>
            <person name="Rohde M."/>
            <person name="Djao O.D."/>
            <person name="Goker M."/>
            <person name="Sikorski J."/>
            <person name="Tindall B.J."/>
            <person name="Woyke T."/>
            <person name="Bristow J."/>
            <person name="Eisen J.A."/>
            <person name="Markowitz V."/>
            <person name="Hugenholtz P."/>
            <person name="Kyrpides N.C."/>
            <person name="Klenk H.P."/>
            <person name="Mavromatis K."/>
        </authorList>
    </citation>
    <scope>NUCLEOTIDE SEQUENCE [LARGE SCALE GENOMIC DNA]</scope>
    <source>
        <strain evidence="12">ATCC 29530 / DSM 19594 / LMG 11500 / NCIMB 11436 / LSU 4</strain>
    </source>
</reference>
<dbReference type="FunFam" id="3.40.50.300:FF:000127">
    <property type="entry name" value="Ribose import ATP-binding protein RbsA"/>
    <property type="match status" value="1"/>
</dbReference>
<dbReference type="PROSITE" id="PS50893">
    <property type="entry name" value="ABC_TRANSPORTER_2"/>
    <property type="match status" value="2"/>
</dbReference>
<keyword evidence="8" id="KW-1278">Translocase</keyword>
<keyword evidence="11" id="KW-0378">Hydrolase</keyword>
<feature type="domain" description="ABC transporter" evidence="10">
    <location>
        <begin position="252"/>
        <end position="491"/>
    </location>
</feature>
<dbReference type="EC" id="3.6.3.17" evidence="11"/>
<comment type="subcellular location">
    <subcellularLocation>
        <location evidence="1">Cell membrane</location>
        <topology evidence="1">Peripheral membrane protein</topology>
    </subcellularLocation>
</comment>
<dbReference type="PANTHER" id="PTHR43790:SF3">
    <property type="entry name" value="D-ALLOSE IMPORT ATP-BINDING PROTEIN ALSA-RELATED"/>
    <property type="match status" value="1"/>
</dbReference>
<gene>
    <name evidence="11" type="ordered locus">Runsl_3640</name>
</gene>
<organism evidence="11 12">
    <name type="scientific">Runella slithyformis (strain ATCC 29530 / DSM 19594 / LMG 11500 / NCIMB 11436 / LSU 4)</name>
    <dbReference type="NCBI Taxonomy" id="761193"/>
    <lineage>
        <taxon>Bacteria</taxon>
        <taxon>Pseudomonadati</taxon>
        <taxon>Bacteroidota</taxon>
        <taxon>Cytophagia</taxon>
        <taxon>Cytophagales</taxon>
        <taxon>Spirosomataceae</taxon>
        <taxon>Runella</taxon>
    </lineage>
</organism>
<dbReference type="GO" id="GO:0005886">
    <property type="term" value="C:plasma membrane"/>
    <property type="evidence" value="ECO:0007669"/>
    <property type="project" value="UniProtKB-SubCell"/>
</dbReference>
<dbReference type="EMBL" id="CP002859">
    <property type="protein sequence ID" value="AEI49998.1"/>
    <property type="molecule type" value="Genomic_DNA"/>
</dbReference>
<evidence type="ECO:0000256" key="4">
    <source>
        <dbReference type="ARBA" id="ARBA00022597"/>
    </source>
</evidence>
<evidence type="ECO:0000256" key="2">
    <source>
        <dbReference type="ARBA" id="ARBA00022448"/>
    </source>
</evidence>
<keyword evidence="12" id="KW-1185">Reference proteome</keyword>
<dbReference type="SMART" id="SM00382">
    <property type="entry name" value="AAA"/>
    <property type="match status" value="2"/>
</dbReference>
<keyword evidence="6" id="KW-0547">Nucleotide-binding</keyword>